<comment type="caution">
    <text evidence="2">The sequence shown here is derived from an EMBL/GenBank/DDBJ whole genome shotgun (WGS) entry which is preliminary data.</text>
</comment>
<dbReference type="Pfam" id="PF01261">
    <property type="entry name" value="AP_endonuc_2"/>
    <property type="match status" value="1"/>
</dbReference>
<dbReference type="Gene3D" id="3.20.20.150">
    <property type="entry name" value="Divalent-metal-dependent TIM barrel enzymes"/>
    <property type="match status" value="1"/>
</dbReference>
<dbReference type="PANTHER" id="PTHR12110:SF53">
    <property type="entry name" value="BLR5974 PROTEIN"/>
    <property type="match status" value="1"/>
</dbReference>
<evidence type="ECO:0000259" key="1">
    <source>
        <dbReference type="Pfam" id="PF01261"/>
    </source>
</evidence>
<dbReference type="GO" id="GO:0016853">
    <property type="term" value="F:isomerase activity"/>
    <property type="evidence" value="ECO:0007669"/>
    <property type="project" value="UniProtKB-KW"/>
</dbReference>
<evidence type="ECO:0000313" key="3">
    <source>
        <dbReference type="Proteomes" id="UP000284379"/>
    </source>
</evidence>
<proteinExistence type="predicted"/>
<keyword evidence="2" id="KW-0413">Isomerase</keyword>
<dbReference type="EMBL" id="QSGO01000011">
    <property type="protein sequence ID" value="RHB34000.1"/>
    <property type="molecule type" value="Genomic_DNA"/>
</dbReference>
<dbReference type="PANTHER" id="PTHR12110">
    <property type="entry name" value="HYDROXYPYRUVATE ISOMERASE"/>
    <property type="match status" value="1"/>
</dbReference>
<accession>A0A413VK75</accession>
<evidence type="ECO:0000313" key="2">
    <source>
        <dbReference type="EMBL" id="RHB34000.1"/>
    </source>
</evidence>
<organism evidence="2 3">
    <name type="scientific">Bacteroides nordii</name>
    <dbReference type="NCBI Taxonomy" id="291645"/>
    <lineage>
        <taxon>Bacteria</taxon>
        <taxon>Pseudomonadati</taxon>
        <taxon>Bacteroidota</taxon>
        <taxon>Bacteroidia</taxon>
        <taxon>Bacteroidales</taxon>
        <taxon>Bacteroidaceae</taxon>
        <taxon>Bacteroides</taxon>
    </lineage>
</organism>
<gene>
    <name evidence="2" type="ORF">DW888_13990</name>
</gene>
<dbReference type="InterPro" id="IPR013022">
    <property type="entry name" value="Xyl_isomerase-like_TIM-brl"/>
</dbReference>
<name>A0A413VK75_9BACE</name>
<sequence>MLKRKIIYVWISVLMVSVSGFCMDTMNEDKVHTPQKLRIGTTISVFGGLQGLTYENLKEARSAGISDIEISLTGLVNGDHPIPNAELKEKFRQVKHNADSAGINIWSIHMPYGADCDPSHIDETIRSHSENAYRSYIDVVSVLEPEVILFHPSWRLGLNERKERMSQLVKTITSLNKDVKEIGAIIVLENLLGYKLLRSPGVERPLGRTVEEMVEIMDLMPADVYAAVDMNHIKNPELLIAALGSRIKSVHIADGDGEKECHQLPGRGKNNWVLILQALDHAGYTGPFLYEIRAKEVDGFTDLVTAYNLLYENYIKSLQP</sequence>
<dbReference type="Proteomes" id="UP000284379">
    <property type="component" value="Unassembled WGS sequence"/>
</dbReference>
<dbReference type="InterPro" id="IPR036237">
    <property type="entry name" value="Xyl_isomerase-like_sf"/>
</dbReference>
<dbReference type="SUPFAM" id="SSF51658">
    <property type="entry name" value="Xylose isomerase-like"/>
    <property type="match status" value="1"/>
</dbReference>
<dbReference type="RefSeq" id="WP_007487716.1">
    <property type="nucleotide sequence ID" value="NZ_CABJFV010000011.1"/>
</dbReference>
<feature type="domain" description="Xylose isomerase-like TIM barrel" evidence="1">
    <location>
        <begin position="58"/>
        <end position="295"/>
    </location>
</feature>
<dbReference type="AlphaFoldDB" id="A0A413VK75"/>
<reference evidence="2 3" key="1">
    <citation type="submission" date="2018-08" db="EMBL/GenBank/DDBJ databases">
        <title>A genome reference for cultivated species of the human gut microbiota.</title>
        <authorList>
            <person name="Zou Y."/>
            <person name="Xue W."/>
            <person name="Luo G."/>
        </authorList>
    </citation>
    <scope>NUCLEOTIDE SEQUENCE [LARGE SCALE GENOMIC DNA]</scope>
    <source>
        <strain evidence="2 3">AM40-30BH</strain>
    </source>
</reference>
<dbReference type="InterPro" id="IPR050312">
    <property type="entry name" value="IolE/XylAMocC-like"/>
</dbReference>
<protein>
    <submittedName>
        <fullName evidence="2">Sugar phosphate isomerase/epimerase</fullName>
    </submittedName>
</protein>